<sequence length="410" mass="46036">MIIKRLLCLISICSATVAQNCRSSTDCDSGLSCITAKNGSKVCSTETTSSITIDATLTPMKYQYCRKDDDCEGIGSKCVMYSWYGVCELSTITTIKTKYGSKHRFRLHNKKGINEPCKRDDDCLPELMCVHRRRQSKCQISFRTPPSFECQSTTECPQNTICIYSKFYKKTICERKTSINRGIWVDKRLSEYLKNSELLDEKTGESENVEASSYFFETAKSNDAIRLPISGDVDVKKTVDRSNLQHTDPDSFSSTSVVAAADNEAVTKSVMQSSAANVQTYQMSTSTLSPETDSESSVTSTSNITINNHSFKTCISNEQICKKNETGLYVCQHLYSVSAERICMHDFECSGGWQCINVGTAEQKRFRCRPPLFKRWSDKQSGDCRNDLDCPLAQSCIYFNSGWRCTATAR</sequence>
<keyword evidence="1" id="KW-0732">Signal</keyword>
<dbReference type="WBParaSite" id="SMUV_0000893301-mRNA-1">
    <property type="protein sequence ID" value="SMUV_0000893301-mRNA-1"/>
    <property type="gene ID" value="SMUV_0000893301"/>
</dbReference>
<reference evidence="3" key="1">
    <citation type="submission" date="2017-02" db="UniProtKB">
        <authorList>
            <consortium name="WormBaseParasite"/>
        </authorList>
    </citation>
    <scope>IDENTIFICATION</scope>
</reference>
<protein>
    <submittedName>
        <fullName evidence="3">Dickkopf_N domain-containing protein</fullName>
    </submittedName>
</protein>
<accession>A0A0N5AVL0</accession>
<name>A0A0N5AVL0_9BILA</name>
<dbReference type="PANTHER" id="PTHR33459">
    <property type="entry name" value="DD-GDCA PROTEIN"/>
    <property type="match status" value="1"/>
</dbReference>
<dbReference type="AlphaFoldDB" id="A0A0N5AVL0"/>
<evidence type="ECO:0000256" key="1">
    <source>
        <dbReference type="SAM" id="SignalP"/>
    </source>
</evidence>
<evidence type="ECO:0000313" key="2">
    <source>
        <dbReference type="Proteomes" id="UP000046393"/>
    </source>
</evidence>
<feature type="signal peptide" evidence="1">
    <location>
        <begin position="1"/>
        <end position="18"/>
    </location>
</feature>
<dbReference type="PANTHER" id="PTHR33459:SF7">
    <property type="entry name" value="DD-GDCA PROTEIN"/>
    <property type="match status" value="1"/>
</dbReference>
<evidence type="ECO:0000313" key="3">
    <source>
        <dbReference type="WBParaSite" id="SMUV_0000893301-mRNA-1"/>
    </source>
</evidence>
<dbReference type="Proteomes" id="UP000046393">
    <property type="component" value="Unplaced"/>
</dbReference>
<dbReference type="InterPro" id="IPR052326">
    <property type="entry name" value="Diff-Dev_Assoc_Protein"/>
</dbReference>
<proteinExistence type="predicted"/>
<feature type="chain" id="PRO_5005893464" evidence="1">
    <location>
        <begin position="19"/>
        <end position="410"/>
    </location>
</feature>
<organism evidence="2 3">
    <name type="scientific">Syphacia muris</name>
    <dbReference type="NCBI Taxonomy" id="451379"/>
    <lineage>
        <taxon>Eukaryota</taxon>
        <taxon>Metazoa</taxon>
        <taxon>Ecdysozoa</taxon>
        <taxon>Nematoda</taxon>
        <taxon>Chromadorea</taxon>
        <taxon>Rhabditida</taxon>
        <taxon>Spirurina</taxon>
        <taxon>Oxyuridomorpha</taxon>
        <taxon>Oxyuroidea</taxon>
        <taxon>Oxyuridae</taxon>
        <taxon>Syphacia</taxon>
    </lineage>
</organism>
<keyword evidence="2" id="KW-1185">Reference proteome</keyword>